<accession>A0A9P9DTE7</accession>
<dbReference type="EMBL" id="JAGMUV010000021">
    <property type="protein sequence ID" value="KAH7124694.1"/>
    <property type="molecule type" value="Genomic_DNA"/>
</dbReference>
<keyword evidence="1" id="KW-0472">Membrane</keyword>
<keyword evidence="1" id="KW-1133">Transmembrane helix</keyword>
<dbReference type="PANTHER" id="PTHR38121:SF2">
    <property type="entry name" value="ACYLTRANSFERASE 3 DOMAIN-CONTAINING PROTEIN"/>
    <property type="match status" value="1"/>
</dbReference>
<dbReference type="GO" id="GO:0005975">
    <property type="term" value="P:carbohydrate metabolic process"/>
    <property type="evidence" value="ECO:0007669"/>
    <property type="project" value="InterPro"/>
</dbReference>
<dbReference type="CDD" id="cd00413">
    <property type="entry name" value="Glyco_hydrolase_16"/>
    <property type="match status" value="1"/>
</dbReference>
<keyword evidence="4" id="KW-1185">Reference proteome</keyword>
<organism evidence="3 4">
    <name type="scientific">Dactylonectria macrodidyma</name>
    <dbReference type="NCBI Taxonomy" id="307937"/>
    <lineage>
        <taxon>Eukaryota</taxon>
        <taxon>Fungi</taxon>
        <taxon>Dikarya</taxon>
        <taxon>Ascomycota</taxon>
        <taxon>Pezizomycotina</taxon>
        <taxon>Sordariomycetes</taxon>
        <taxon>Hypocreomycetidae</taxon>
        <taxon>Hypocreales</taxon>
        <taxon>Nectriaceae</taxon>
        <taxon>Dactylonectria</taxon>
    </lineage>
</organism>
<dbReference type="PANTHER" id="PTHR38121">
    <property type="entry name" value="GH16 DOMAIN-CONTAINING PROTEIN"/>
    <property type="match status" value="1"/>
</dbReference>
<dbReference type="SUPFAM" id="SSF49899">
    <property type="entry name" value="Concanavalin A-like lectins/glucanases"/>
    <property type="match status" value="1"/>
</dbReference>
<reference evidence="3" key="1">
    <citation type="journal article" date="2021" name="Nat. Commun.">
        <title>Genetic determinants of endophytism in the Arabidopsis root mycobiome.</title>
        <authorList>
            <person name="Mesny F."/>
            <person name="Miyauchi S."/>
            <person name="Thiergart T."/>
            <person name="Pickel B."/>
            <person name="Atanasova L."/>
            <person name="Karlsson M."/>
            <person name="Huettel B."/>
            <person name="Barry K.W."/>
            <person name="Haridas S."/>
            <person name="Chen C."/>
            <person name="Bauer D."/>
            <person name="Andreopoulos W."/>
            <person name="Pangilinan J."/>
            <person name="LaButti K."/>
            <person name="Riley R."/>
            <person name="Lipzen A."/>
            <person name="Clum A."/>
            <person name="Drula E."/>
            <person name="Henrissat B."/>
            <person name="Kohler A."/>
            <person name="Grigoriev I.V."/>
            <person name="Martin F.M."/>
            <person name="Hacquard S."/>
        </authorList>
    </citation>
    <scope>NUCLEOTIDE SEQUENCE</scope>
    <source>
        <strain evidence="3">MPI-CAGE-AT-0147</strain>
    </source>
</reference>
<dbReference type="AlphaFoldDB" id="A0A9P9DTE7"/>
<dbReference type="GO" id="GO:0004553">
    <property type="term" value="F:hydrolase activity, hydrolyzing O-glycosyl compounds"/>
    <property type="evidence" value="ECO:0007669"/>
    <property type="project" value="InterPro"/>
</dbReference>
<evidence type="ECO:0000256" key="1">
    <source>
        <dbReference type="SAM" id="Phobius"/>
    </source>
</evidence>
<proteinExistence type="predicted"/>
<evidence type="ECO:0000259" key="2">
    <source>
        <dbReference type="PROSITE" id="PS51762"/>
    </source>
</evidence>
<feature type="transmembrane region" description="Helical" evidence="1">
    <location>
        <begin position="298"/>
        <end position="318"/>
    </location>
</feature>
<protein>
    <submittedName>
        <fullName evidence="3">Concanavalin A-like lectin/glucanase domain-containing protein</fullName>
    </submittedName>
</protein>
<evidence type="ECO:0000313" key="3">
    <source>
        <dbReference type="EMBL" id="KAH7124694.1"/>
    </source>
</evidence>
<evidence type="ECO:0000313" key="4">
    <source>
        <dbReference type="Proteomes" id="UP000738349"/>
    </source>
</evidence>
<dbReference type="Pfam" id="PF00722">
    <property type="entry name" value="Glyco_hydro_16"/>
    <property type="match status" value="1"/>
</dbReference>
<dbReference type="InterPro" id="IPR013320">
    <property type="entry name" value="ConA-like_dom_sf"/>
</dbReference>
<feature type="domain" description="GH16" evidence="2">
    <location>
        <begin position="12"/>
        <end position="246"/>
    </location>
</feature>
<name>A0A9P9DTE7_9HYPO</name>
<keyword evidence="1" id="KW-0812">Transmembrane</keyword>
<dbReference type="OrthoDB" id="25131at2759"/>
<dbReference type="Gene3D" id="2.60.120.200">
    <property type="match status" value="1"/>
</dbReference>
<dbReference type="InterPro" id="IPR000757">
    <property type="entry name" value="Beta-glucanase-like"/>
</dbReference>
<dbReference type="PROSITE" id="PS51762">
    <property type="entry name" value="GH16_2"/>
    <property type="match status" value="1"/>
</dbReference>
<sequence length="323" mass="35734">MASKVRDCDCGFIDSNDPTQSIFSSFFAVNFSSIASSKFDELFIPATYTYQRDSPNVYTRNFTADQVQLSDTGLGLTVSPPSSGSKSVPCAGIFSRSNAFFYGSYHAQFRVGDVPGTVTAFYNYKNDTSEVDIEYVSAWDEATLLYTVKPQIYLPNNSPVNSTYQRQAWNDTRASFDEDFHEWSFVWLPDIVHFGLDANYTKSITTNVPQAPGRLALNQWSDGNSNYSLGPPTKDSTVTVSFLWAVYNDTNANALTCKKATEACTITNGIFQTSVPSGGDDNNDSGSTSVTIMNSVHLINPAAPGWLFALLFFFWFSCRRSLL</sequence>
<comment type="caution">
    <text evidence="3">The sequence shown here is derived from an EMBL/GenBank/DDBJ whole genome shotgun (WGS) entry which is preliminary data.</text>
</comment>
<dbReference type="Proteomes" id="UP000738349">
    <property type="component" value="Unassembled WGS sequence"/>
</dbReference>
<gene>
    <name evidence="3" type="ORF">EDB81DRAFT_811480</name>
</gene>